<gene>
    <name evidence="9" type="ORF">HMPREF9624_00929</name>
</gene>
<organism evidence="9 10">
    <name type="scientific">Oribacterium asaccharolyticum ACB7</name>
    <dbReference type="NCBI Taxonomy" id="796944"/>
    <lineage>
        <taxon>Bacteria</taxon>
        <taxon>Bacillati</taxon>
        <taxon>Bacillota</taxon>
        <taxon>Clostridia</taxon>
        <taxon>Lachnospirales</taxon>
        <taxon>Lachnospiraceae</taxon>
        <taxon>Oribacterium</taxon>
    </lineage>
</organism>
<dbReference type="Gene3D" id="1.10.10.10">
    <property type="entry name" value="Winged helix-like DNA-binding domain superfamily/Winged helix DNA-binding domain"/>
    <property type="match status" value="1"/>
</dbReference>
<dbReference type="PANTHER" id="PTHR33202">
    <property type="entry name" value="ZINC UPTAKE REGULATION PROTEIN"/>
    <property type="match status" value="1"/>
</dbReference>
<dbReference type="InterPro" id="IPR036388">
    <property type="entry name" value="WH-like_DNA-bd_sf"/>
</dbReference>
<feature type="binding site" evidence="8">
    <location>
        <position position="111"/>
    </location>
    <ligand>
        <name>Fe cation</name>
        <dbReference type="ChEBI" id="CHEBI:24875"/>
    </ligand>
</feature>
<comment type="similarity">
    <text evidence="1">Belongs to the Fur family.</text>
</comment>
<proteinExistence type="inferred from homology"/>
<dbReference type="GO" id="GO:1900376">
    <property type="term" value="P:regulation of secondary metabolite biosynthetic process"/>
    <property type="evidence" value="ECO:0007669"/>
    <property type="project" value="TreeGrafter"/>
</dbReference>
<keyword evidence="7" id="KW-0479">Metal-binding</keyword>
<dbReference type="RefSeq" id="WP_009536751.1">
    <property type="nucleotide sequence ID" value="NZ_JH414504.1"/>
</dbReference>
<keyword evidence="3 7" id="KW-0862">Zinc</keyword>
<feature type="binding site" evidence="7">
    <location>
        <position position="82"/>
    </location>
    <ligand>
        <name>Zn(2+)</name>
        <dbReference type="ChEBI" id="CHEBI:29105"/>
    </ligand>
</feature>
<dbReference type="AlphaFoldDB" id="G9WVJ5"/>
<dbReference type="PATRIC" id="fig|796944.3.peg.1661"/>
<dbReference type="InterPro" id="IPR002481">
    <property type="entry name" value="FUR"/>
</dbReference>
<comment type="cofactor">
    <cofactor evidence="7">
        <name>Zn(2+)</name>
        <dbReference type="ChEBI" id="CHEBI:29105"/>
    </cofactor>
    <text evidence="7">Binds 1 zinc ion per subunit.</text>
</comment>
<evidence type="ECO:0008006" key="11">
    <source>
        <dbReference type="Google" id="ProtNLM"/>
    </source>
</evidence>
<comment type="cofactor">
    <cofactor evidence="8">
        <name>Mn(2+)</name>
        <dbReference type="ChEBI" id="CHEBI:29035"/>
    </cofactor>
    <cofactor evidence="8">
        <name>Fe(2+)</name>
        <dbReference type="ChEBI" id="CHEBI:29033"/>
    </cofactor>
    <text evidence="8">Binds 1 Mn(2+) or Fe(2+) ion per subunit.</text>
</comment>
<dbReference type="SUPFAM" id="SSF46785">
    <property type="entry name" value="Winged helix' DNA-binding domain"/>
    <property type="match status" value="1"/>
</dbReference>
<evidence type="ECO:0000256" key="8">
    <source>
        <dbReference type="PIRSR" id="PIRSR602481-2"/>
    </source>
</evidence>
<comment type="caution">
    <text evidence="9">The sequence shown here is derived from an EMBL/GenBank/DDBJ whole genome shotgun (WGS) entry which is preliminary data.</text>
</comment>
<evidence type="ECO:0000256" key="3">
    <source>
        <dbReference type="ARBA" id="ARBA00022833"/>
    </source>
</evidence>
<feature type="binding site" evidence="7">
    <location>
        <position position="119"/>
    </location>
    <ligand>
        <name>Zn(2+)</name>
        <dbReference type="ChEBI" id="CHEBI:29105"/>
    </ligand>
</feature>
<dbReference type="GO" id="GO:0003700">
    <property type="term" value="F:DNA-binding transcription factor activity"/>
    <property type="evidence" value="ECO:0007669"/>
    <property type="project" value="InterPro"/>
</dbReference>
<protein>
    <recommendedName>
        <fullName evidence="11">Transcriptional repressor</fullName>
    </recommendedName>
</protein>
<dbReference type="InterPro" id="IPR036390">
    <property type="entry name" value="WH_DNA-bd_sf"/>
</dbReference>
<evidence type="ECO:0000256" key="5">
    <source>
        <dbReference type="ARBA" id="ARBA00023125"/>
    </source>
</evidence>
<dbReference type="Pfam" id="PF01475">
    <property type="entry name" value="FUR"/>
    <property type="match status" value="1"/>
</dbReference>
<dbReference type="PANTHER" id="PTHR33202:SF7">
    <property type="entry name" value="FERRIC UPTAKE REGULATION PROTEIN"/>
    <property type="match status" value="1"/>
</dbReference>
<evidence type="ECO:0000256" key="1">
    <source>
        <dbReference type="ARBA" id="ARBA00007957"/>
    </source>
</evidence>
<dbReference type="GO" id="GO:0008270">
    <property type="term" value="F:zinc ion binding"/>
    <property type="evidence" value="ECO:0007669"/>
    <property type="project" value="TreeGrafter"/>
</dbReference>
<evidence type="ECO:0000313" key="10">
    <source>
        <dbReference type="Proteomes" id="UP000003527"/>
    </source>
</evidence>
<keyword evidence="6" id="KW-0804">Transcription</keyword>
<keyword evidence="10" id="KW-1185">Reference proteome</keyword>
<dbReference type="GO" id="GO:0000976">
    <property type="term" value="F:transcription cis-regulatory region binding"/>
    <property type="evidence" value="ECO:0007669"/>
    <property type="project" value="TreeGrafter"/>
</dbReference>
<keyword evidence="5" id="KW-0238">DNA-binding</keyword>
<keyword evidence="4" id="KW-0805">Transcription regulation</keyword>
<reference evidence="9 10" key="1">
    <citation type="submission" date="2011-08" db="EMBL/GenBank/DDBJ databases">
        <title>The Genome Sequence of Oribacterium sp. ACB7.</title>
        <authorList>
            <consortium name="The Broad Institute Genome Sequencing Platform"/>
            <person name="Earl A."/>
            <person name="Ward D."/>
            <person name="Feldgarden M."/>
            <person name="Gevers D."/>
            <person name="Sizova M."/>
            <person name="Hazen A."/>
            <person name="Epstein S."/>
            <person name="Young S.K."/>
            <person name="Zeng Q."/>
            <person name="Gargeya S."/>
            <person name="Fitzgerald M."/>
            <person name="Haas B."/>
            <person name="Abouelleil A."/>
            <person name="Alvarado L."/>
            <person name="Arachchi H.M."/>
            <person name="Berlin A."/>
            <person name="Brown A."/>
            <person name="Chapman S.B."/>
            <person name="Chen Z."/>
            <person name="Dunbar C."/>
            <person name="Freedman E."/>
            <person name="Gearin G."/>
            <person name="Gellesch M."/>
            <person name="Goldberg J."/>
            <person name="Griggs A."/>
            <person name="Gujja S."/>
            <person name="Heiman D."/>
            <person name="Howarth C."/>
            <person name="Larson L."/>
            <person name="Lui A."/>
            <person name="MacDonald P.J.P."/>
            <person name="Montmayeur A."/>
            <person name="Murphy C."/>
            <person name="Neiman D."/>
            <person name="Pearson M."/>
            <person name="Priest M."/>
            <person name="Roberts A."/>
            <person name="Saif S."/>
            <person name="Shea T."/>
            <person name="Shenoy N."/>
            <person name="Sisk P."/>
            <person name="Stolte C."/>
            <person name="Sykes S."/>
            <person name="Wortman J."/>
            <person name="Nusbaum C."/>
            <person name="Birren B."/>
        </authorList>
    </citation>
    <scope>NUCLEOTIDE SEQUENCE [LARGE SCALE GENOMIC DNA]</scope>
    <source>
        <strain evidence="9 10">ACB7</strain>
    </source>
</reference>
<evidence type="ECO:0000313" key="9">
    <source>
        <dbReference type="EMBL" id="EHL11596.1"/>
    </source>
</evidence>
<sequence>MNYSRQRAEVLDQIREHKDHPTADTIFAELRTKDPSISLATVYRNLKLLSELGEIRRLTFVSGADRFDPTVQTHYHFVCERCGRVYDVPMKVAEALDSDAEQYIRGTVTGHDLVFRGICDECRALEGAKLATETEVKEHTV</sequence>
<name>G9WVJ5_9FIRM</name>
<evidence type="ECO:0000256" key="4">
    <source>
        <dbReference type="ARBA" id="ARBA00023015"/>
    </source>
</evidence>
<evidence type="ECO:0000256" key="2">
    <source>
        <dbReference type="ARBA" id="ARBA00022491"/>
    </source>
</evidence>
<dbReference type="EMBL" id="AFZD01000017">
    <property type="protein sequence ID" value="EHL11596.1"/>
    <property type="molecule type" value="Genomic_DNA"/>
</dbReference>
<feature type="binding site" evidence="8">
    <location>
        <position position="94"/>
    </location>
    <ligand>
        <name>Fe cation</name>
        <dbReference type="ChEBI" id="CHEBI:24875"/>
    </ligand>
</feature>
<evidence type="ECO:0000256" key="6">
    <source>
        <dbReference type="ARBA" id="ARBA00023163"/>
    </source>
</evidence>
<keyword evidence="8" id="KW-0408">Iron</keyword>
<dbReference type="CDD" id="cd07153">
    <property type="entry name" value="Fur_like"/>
    <property type="match status" value="1"/>
</dbReference>
<dbReference type="Proteomes" id="UP000003527">
    <property type="component" value="Unassembled WGS sequence"/>
</dbReference>
<dbReference type="Gene3D" id="3.30.1490.190">
    <property type="match status" value="1"/>
</dbReference>
<evidence type="ECO:0000256" key="7">
    <source>
        <dbReference type="PIRSR" id="PIRSR602481-1"/>
    </source>
</evidence>
<dbReference type="GO" id="GO:0045892">
    <property type="term" value="P:negative regulation of DNA-templated transcription"/>
    <property type="evidence" value="ECO:0007669"/>
    <property type="project" value="TreeGrafter"/>
</dbReference>
<feature type="binding site" evidence="7">
    <location>
        <position position="79"/>
    </location>
    <ligand>
        <name>Zn(2+)</name>
        <dbReference type="ChEBI" id="CHEBI:29105"/>
    </ligand>
</feature>
<dbReference type="InterPro" id="IPR043135">
    <property type="entry name" value="Fur_C"/>
</dbReference>
<feature type="binding site" evidence="7">
    <location>
        <position position="122"/>
    </location>
    <ligand>
        <name>Zn(2+)</name>
        <dbReference type="ChEBI" id="CHEBI:29105"/>
    </ligand>
</feature>
<dbReference type="HOGENOM" id="CLU_096072_4_2_9"/>
<accession>G9WVJ5</accession>
<keyword evidence="2" id="KW-0678">Repressor</keyword>